<protein>
    <submittedName>
        <fullName evidence="1">Retroviral-like aspartic protease family protein</fullName>
    </submittedName>
</protein>
<dbReference type="Pfam" id="PF13650">
    <property type="entry name" value="Asp_protease_2"/>
    <property type="match status" value="1"/>
</dbReference>
<dbReference type="Gene3D" id="2.40.70.10">
    <property type="entry name" value="Acid Proteases"/>
    <property type="match status" value="1"/>
</dbReference>
<evidence type="ECO:0000313" key="2">
    <source>
        <dbReference type="Proteomes" id="UP001524435"/>
    </source>
</evidence>
<comment type="caution">
    <text evidence="1">The sequence shown here is derived from an EMBL/GenBank/DDBJ whole genome shotgun (WGS) entry which is preliminary data.</text>
</comment>
<name>A0ABT1SNS5_9FIRM</name>
<dbReference type="EMBL" id="JANGCH010000013">
    <property type="protein sequence ID" value="MCQ5122350.1"/>
    <property type="molecule type" value="Genomic_DNA"/>
</dbReference>
<dbReference type="SUPFAM" id="SSF50630">
    <property type="entry name" value="Acid proteases"/>
    <property type="match status" value="1"/>
</dbReference>
<reference evidence="1 2" key="1">
    <citation type="submission" date="2022-06" db="EMBL/GenBank/DDBJ databases">
        <title>Isolation of gut microbiota from human fecal samples.</title>
        <authorList>
            <person name="Pamer E.G."/>
            <person name="Barat B."/>
            <person name="Waligurski E."/>
            <person name="Medina S."/>
            <person name="Paddock L."/>
            <person name="Mostad J."/>
        </authorList>
    </citation>
    <scope>NUCLEOTIDE SEQUENCE [LARGE SCALE GENOMIC DNA]</scope>
    <source>
        <strain evidence="1 2">DFI.6.1</strain>
    </source>
</reference>
<dbReference type="RefSeq" id="WP_256198208.1">
    <property type="nucleotide sequence ID" value="NZ_JANGCH010000013.1"/>
</dbReference>
<dbReference type="InterPro" id="IPR034122">
    <property type="entry name" value="Retropepsin-like_bacterial"/>
</dbReference>
<organism evidence="1 2">
    <name type="scientific">Massilicoli timonensis</name>
    <dbReference type="NCBI Taxonomy" id="2015901"/>
    <lineage>
        <taxon>Bacteria</taxon>
        <taxon>Bacillati</taxon>
        <taxon>Bacillota</taxon>
        <taxon>Erysipelotrichia</taxon>
        <taxon>Erysipelotrichales</taxon>
        <taxon>Erysipelotrichaceae</taxon>
        <taxon>Massilicoli</taxon>
    </lineage>
</organism>
<keyword evidence="2" id="KW-1185">Reference proteome</keyword>
<evidence type="ECO:0000313" key="1">
    <source>
        <dbReference type="EMBL" id="MCQ5122350.1"/>
    </source>
</evidence>
<gene>
    <name evidence="1" type="ORF">NE663_08780</name>
</gene>
<dbReference type="Proteomes" id="UP001524435">
    <property type="component" value="Unassembled WGS sequence"/>
</dbReference>
<dbReference type="InterPro" id="IPR021109">
    <property type="entry name" value="Peptidase_aspartic_dom_sf"/>
</dbReference>
<dbReference type="CDD" id="cd05483">
    <property type="entry name" value="retropepsin_like_bacteria"/>
    <property type="match status" value="1"/>
</dbReference>
<accession>A0ABT1SNS5</accession>
<proteinExistence type="predicted"/>
<sequence>MIHTCEVKTVAFRKIQEDEQYQTILSGIEAYSRQHSFERMRKELAGDLQTRKVVYQEQFSLPCKRTFSGLYTIKIKVEGRLFRFVIDTGAQVSGIRQSVAERLGLAACSGSLSLSSISGKQQERNGYVVRKLYLGKIAYYDYPMIMLRDEDFCIPHTKIPLTRMDGIIGWDLLHELDFEIDTIAHVFHVLKNTHRFLHRNFISGTFPVVVALDGEKQYYFGIDTGASIGWLAAKNMSGNPFQHSGTIKTMGIGVHGLERMETAYVKEVCMQVDRAEIHLQGVISGRCDMYAGILLDGVFGNEIFAGRRIRFLNSAQVVLLV</sequence>